<keyword evidence="2" id="KW-0812">Transmembrane</keyword>
<proteinExistence type="predicted"/>
<name>A0A6I4M820_9ACTN</name>
<protein>
    <submittedName>
        <fullName evidence="4">DUF4129 domain-containing protein</fullName>
    </submittedName>
</protein>
<comment type="caution">
    <text evidence="4">The sequence shown here is derived from an EMBL/GenBank/DDBJ whole genome shotgun (WGS) entry which is preliminary data.</text>
</comment>
<dbReference type="RefSeq" id="WP_151594324.1">
    <property type="nucleotide sequence ID" value="NZ_WBMS02000011.1"/>
</dbReference>
<dbReference type="Proteomes" id="UP000462055">
    <property type="component" value="Unassembled WGS sequence"/>
</dbReference>
<dbReference type="Pfam" id="PF13559">
    <property type="entry name" value="DUF4129"/>
    <property type="match status" value="1"/>
</dbReference>
<dbReference type="InterPro" id="IPR025403">
    <property type="entry name" value="TgpA-like_C"/>
</dbReference>
<keyword evidence="5" id="KW-1185">Reference proteome</keyword>
<evidence type="ECO:0000256" key="2">
    <source>
        <dbReference type="SAM" id="Phobius"/>
    </source>
</evidence>
<dbReference type="EMBL" id="WBMS02000011">
    <property type="protein sequence ID" value="MWA01833.1"/>
    <property type="molecule type" value="Genomic_DNA"/>
</dbReference>
<evidence type="ECO:0000313" key="4">
    <source>
        <dbReference type="EMBL" id="MWA01833.1"/>
    </source>
</evidence>
<feature type="transmembrane region" description="Helical" evidence="2">
    <location>
        <begin position="38"/>
        <end position="58"/>
    </location>
</feature>
<reference evidence="4" key="1">
    <citation type="submission" date="2019-12" db="EMBL/GenBank/DDBJ databases">
        <title>Actinomadura physcomitrii sp. nov., a novel actinomycete isolated from moss [Physcomitrium sphaericum (Ludw) Fuernr].</title>
        <authorList>
            <person name="Zhuang X."/>
        </authorList>
    </citation>
    <scope>NUCLEOTIDE SEQUENCE [LARGE SCALE GENOMIC DNA]</scope>
    <source>
        <strain evidence="4">LD22</strain>
    </source>
</reference>
<evidence type="ECO:0000259" key="3">
    <source>
        <dbReference type="Pfam" id="PF13559"/>
    </source>
</evidence>
<organism evidence="4 5">
    <name type="scientific">Actinomadura physcomitrii</name>
    <dbReference type="NCBI Taxonomy" id="2650748"/>
    <lineage>
        <taxon>Bacteria</taxon>
        <taxon>Bacillati</taxon>
        <taxon>Actinomycetota</taxon>
        <taxon>Actinomycetes</taxon>
        <taxon>Streptosporangiales</taxon>
        <taxon>Thermomonosporaceae</taxon>
        <taxon>Actinomadura</taxon>
    </lineage>
</organism>
<feature type="region of interest" description="Disordered" evidence="1">
    <location>
        <begin position="132"/>
        <end position="183"/>
    </location>
</feature>
<evidence type="ECO:0000256" key="1">
    <source>
        <dbReference type="SAM" id="MobiDB-lite"/>
    </source>
</evidence>
<sequence length="183" mass="18740">MTALAVPVIAHPSARPPAAPPRADAAGAGDGGRVGGAVYASIAAAALAVAYLTAVLLAPALRRRRRRTGDPGDRITGAWHQALDHLADVGLSTARTLTAHEVAGFGAAEVGEDARGHLGPLADLVNRSRFAASRPDPNAADRAWHHRPARTARHREGRAAAPAPPPAAPALAPRPARQDVAGR</sequence>
<dbReference type="AlphaFoldDB" id="A0A6I4M820"/>
<feature type="domain" description="Protein-glutamine gamma-glutamyltransferase-like C-terminal" evidence="3">
    <location>
        <begin position="78"/>
        <end position="145"/>
    </location>
</feature>
<keyword evidence="2" id="KW-0472">Membrane</keyword>
<gene>
    <name evidence="4" type="ORF">F8568_015930</name>
</gene>
<feature type="compositionally biased region" description="Basic residues" evidence="1">
    <location>
        <begin position="144"/>
        <end position="156"/>
    </location>
</feature>
<accession>A0A6I4M820</accession>
<evidence type="ECO:0000313" key="5">
    <source>
        <dbReference type="Proteomes" id="UP000462055"/>
    </source>
</evidence>
<keyword evidence="2" id="KW-1133">Transmembrane helix</keyword>